<sequence length="571" mass="64754">MTDNVDLKANLLSFLPRNPRYKYSYKTEAVISVLAKDQSDSILITGHKNGLIKFWRRLTSKENGLECIKQFTAHSNREIVQLLVNKDGSKMISVAKDDHTIKQFDLTTLDMISVMKLEFLPNTITTYCNTWFEQDNSESLLISEQGSKNVYVVNVEDDKVEQIKSPHRSCITAIKFNGRYTCFVSSDEKGIVEYWKLDGNMPKGLTFKYRSETNLFDIAKNKSKPICIALSSDRESFATISHPDKQIRIFDFKSGKIIMKVDESLKVYESRLNTLSKEKLFVNFKFADPQGSRNVVFDNNDKVLIYASVSGLKIVETRTGNVLSVLGEDDQDLMDLKYNQALVFNKVSVDTISSEMLSSSNSIIQAQLKRRPLLIATSENSERLFVFDNTTSELGERDVDVTSKSKTDRTRKIDLFSKVTLHTTLGDIKIKVFNKFAPKAVKNFITLCQRKYYDNIIFHRVIKGFMIQTGDPLGDGTGGESAWGSHFEDEFNPNLSHSKPFMVSMANAGPNTNGSQFFITTEKTPFLDNKHTIFGEVYVGFDVVRSIEEMETDSNDKPLEQVAILSTTLEK</sequence>
<dbReference type="Pfam" id="PF00160">
    <property type="entry name" value="Pro_isomerase"/>
    <property type="match status" value="1"/>
</dbReference>
<accession>A3GI64</accession>
<dbReference type="OMA" id="GMVEYWR"/>
<dbReference type="STRING" id="322104.A3GI64"/>
<reference evidence="8 9" key="1">
    <citation type="journal article" date="2007" name="Nat. Biotechnol.">
        <title>Genome sequence of the lignocellulose-bioconverting and xylose-fermenting yeast Pichia stipitis.</title>
        <authorList>
            <person name="Jeffries T.W."/>
            <person name="Grigoriev I.V."/>
            <person name="Grimwood J."/>
            <person name="Laplaza J.M."/>
            <person name="Aerts A."/>
            <person name="Salamov A."/>
            <person name="Schmutz J."/>
            <person name="Lindquist E."/>
            <person name="Dehal P."/>
            <person name="Shapiro H."/>
            <person name="Jin Y.S."/>
            <person name="Passoth V."/>
            <person name="Richardson P.M."/>
        </authorList>
    </citation>
    <scope>NUCLEOTIDE SEQUENCE [LARGE SCALE GENOMIC DNA]</scope>
    <source>
        <strain evidence="9">ATCC 58785 / CBS 6054 / NBRC 10063 / NRRL Y-11545</strain>
    </source>
</reference>
<dbReference type="SMART" id="SM00320">
    <property type="entry name" value="WD40"/>
    <property type="match status" value="4"/>
</dbReference>
<name>A3GI64_PICST</name>
<comment type="caution">
    <text evidence="8">The sequence shown here is derived from an EMBL/GenBank/DDBJ whole genome shotgun (WGS) entry which is preliminary data.</text>
</comment>
<evidence type="ECO:0000313" key="9">
    <source>
        <dbReference type="Proteomes" id="UP000002258"/>
    </source>
</evidence>
<dbReference type="GO" id="GO:0005634">
    <property type="term" value="C:nucleus"/>
    <property type="evidence" value="ECO:0007669"/>
    <property type="project" value="UniProtKB-ARBA"/>
</dbReference>
<evidence type="ECO:0000256" key="1">
    <source>
        <dbReference type="ARBA" id="ARBA00000971"/>
    </source>
</evidence>
<dbReference type="InParanoid" id="A3GI64"/>
<dbReference type="KEGG" id="pic:PICST_39722"/>
<dbReference type="SUPFAM" id="SSF50978">
    <property type="entry name" value="WD40 repeat-like"/>
    <property type="match status" value="1"/>
</dbReference>
<dbReference type="PROSITE" id="PS50072">
    <property type="entry name" value="CSA_PPIASE_2"/>
    <property type="match status" value="1"/>
</dbReference>
<dbReference type="HOGENOM" id="CLU_012062_31_2_1"/>
<dbReference type="PANTHER" id="PTHR45625">
    <property type="entry name" value="PEPTIDYL-PROLYL CIS-TRANS ISOMERASE-RELATED"/>
    <property type="match status" value="1"/>
</dbReference>
<feature type="domain" description="PPIase cyclophilin-type" evidence="7">
    <location>
        <begin position="415"/>
        <end position="569"/>
    </location>
</feature>
<dbReference type="AlphaFoldDB" id="A3GI64"/>
<comment type="catalytic activity">
    <reaction evidence="1">
        <text>[protein]-peptidylproline (omega=180) = [protein]-peptidylproline (omega=0)</text>
        <dbReference type="Rhea" id="RHEA:16237"/>
        <dbReference type="Rhea" id="RHEA-COMP:10747"/>
        <dbReference type="Rhea" id="RHEA-COMP:10748"/>
        <dbReference type="ChEBI" id="CHEBI:83833"/>
        <dbReference type="ChEBI" id="CHEBI:83834"/>
        <dbReference type="EC" id="5.2.1.8"/>
    </reaction>
</comment>
<dbReference type="FunFam" id="2.40.100.10:FF:000003">
    <property type="entry name" value="Peptidylprolyl isomerase domain and WD repeat-containing 1"/>
    <property type="match status" value="1"/>
</dbReference>
<dbReference type="InterPro" id="IPR001680">
    <property type="entry name" value="WD40_rpt"/>
</dbReference>
<keyword evidence="4" id="KW-0677">Repeat</keyword>
<dbReference type="OrthoDB" id="271386at2759"/>
<evidence type="ECO:0000256" key="2">
    <source>
        <dbReference type="ARBA" id="ARBA00013194"/>
    </source>
</evidence>
<proteinExistence type="predicted"/>
<dbReference type="RefSeq" id="XP_001387203.2">
    <property type="nucleotide sequence ID" value="XM_001387166.1"/>
</dbReference>
<gene>
    <name evidence="8" type="ORF">PICST_39722</name>
</gene>
<dbReference type="EC" id="5.2.1.8" evidence="2"/>
<keyword evidence="3" id="KW-0853">WD repeat</keyword>
<keyword evidence="6" id="KW-0413">Isomerase</keyword>
<dbReference type="eggNOG" id="KOG0882">
    <property type="taxonomic scope" value="Eukaryota"/>
</dbReference>
<dbReference type="Pfam" id="PF00400">
    <property type="entry name" value="WD40"/>
    <property type="match status" value="1"/>
</dbReference>
<evidence type="ECO:0000256" key="6">
    <source>
        <dbReference type="ARBA" id="ARBA00023235"/>
    </source>
</evidence>
<evidence type="ECO:0000256" key="4">
    <source>
        <dbReference type="ARBA" id="ARBA00022737"/>
    </source>
</evidence>
<evidence type="ECO:0000256" key="3">
    <source>
        <dbReference type="ARBA" id="ARBA00022574"/>
    </source>
</evidence>
<organism evidence="8 9">
    <name type="scientific">Scheffersomyces stipitis (strain ATCC 58785 / CBS 6054 / NBRC 10063 / NRRL Y-11545)</name>
    <name type="common">Yeast</name>
    <name type="synonym">Pichia stipitis</name>
    <dbReference type="NCBI Taxonomy" id="322104"/>
    <lineage>
        <taxon>Eukaryota</taxon>
        <taxon>Fungi</taxon>
        <taxon>Dikarya</taxon>
        <taxon>Ascomycota</taxon>
        <taxon>Saccharomycotina</taxon>
        <taxon>Pichiomycetes</taxon>
        <taxon>Debaryomycetaceae</taxon>
        <taxon>Scheffersomyces</taxon>
    </lineage>
</organism>
<evidence type="ECO:0000259" key="7">
    <source>
        <dbReference type="PROSITE" id="PS50072"/>
    </source>
</evidence>
<evidence type="ECO:0000256" key="5">
    <source>
        <dbReference type="ARBA" id="ARBA00023110"/>
    </source>
</evidence>
<dbReference type="PRINTS" id="PR00153">
    <property type="entry name" value="CSAPPISMRASE"/>
</dbReference>
<evidence type="ECO:0000313" key="8">
    <source>
        <dbReference type="EMBL" id="EAZ63180.2"/>
    </source>
</evidence>
<dbReference type="PANTHER" id="PTHR45625:SF4">
    <property type="entry name" value="PEPTIDYLPROLYL ISOMERASE DOMAIN AND WD REPEAT-CONTAINING PROTEIN 1"/>
    <property type="match status" value="1"/>
</dbReference>
<dbReference type="InterPro" id="IPR002130">
    <property type="entry name" value="Cyclophilin-type_PPIase_dom"/>
</dbReference>
<dbReference type="Gene3D" id="2.130.10.10">
    <property type="entry name" value="YVTN repeat-like/Quinoprotein amine dehydrogenase"/>
    <property type="match status" value="1"/>
</dbReference>
<dbReference type="GeneID" id="4851963"/>
<dbReference type="InterPro" id="IPR044666">
    <property type="entry name" value="Cyclophilin_A-like"/>
</dbReference>
<dbReference type="InterPro" id="IPR036322">
    <property type="entry name" value="WD40_repeat_dom_sf"/>
</dbReference>
<dbReference type="Proteomes" id="UP000002258">
    <property type="component" value="Chromosome 1"/>
</dbReference>
<dbReference type="Gene3D" id="2.40.100.10">
    <property type="entry name" value="Cyclophilin-like"/>
    <property type="match status" value="1"/>
</dbReference>
<dbReference type="InterPro" id="IPR029000">
    <property type="entry name" value="Cyclophilin-like_dom_sf"/>
</dbReference>
<keyword evidence="5" id="KW-0697">Rotamase</keyword>
<keyword evidence="9" id="KW-1185">Reference proteome</keyword>
<dbReference type="InterPro" id="IPR015943">
    <property type="entry name" value="WD40/YVTN_repeat-like_dom_sf"/>
</dbReference>
<dbReference type="EMBL" id="AAVQ01000002">
    <property type="protein sequence ID" value="EAZ63180.2"/>
    <property type="molecule type" value="Genomic_DNA"/>
</dbReference>
<protein>
    <recommendedName>
        <fullName evidence="2">peptidylprolyl isomerase</fullName>
        <ecNumber evidence="2">5.2.1.8</ecNumber>
    </recommendedName>
</protein>
<dbReference type="SUPFAM" id="SSF50891">
    <property type="entry name" value="Cyclophilin-like"/>
    <property type="match status" value="1"/>
</dbReference>
<dbReference type="GO" id="GO:0003755">
    <property type="term" value="F:peptidyl-prolyl cis-trans isomerase activity"/>
    <property type="evidence" value="ECO:0007669"/>
    <property type="project" value="UniProtKB-KW"/>
</dbReference>